<dbReference type="KEGG" id="cai:Caci_2924"/>
<proteinExistence type="predicted"/>
<dbReference type="CDD" id="cd11533">
    <property type="entry name" value="NTP-PPase_Af0060_like"/>
    <property type="match status" value="1"/>
</dbReference>
<dbReference type="InterPro" id="IPR044548">
    <property type="entry name" value="AF0060_NTP-PPase_MazG-like"/>
</dbReference>
<evidence type="ECO:0000313" key="1">
    <source>
        <dbReference type="EMBL" id="ACU71833.1"/>
    </source>
</evidence>
<evidence type="ECO:0000313" key="2">
    <source>
        <dbReference type="Proteomes" id="UP000000851"/>
    </source>
</evidence>
<reference evidence="1 2" key="1">
    <citation type="journal article" date="2009" name="Stand. Genomic Sci.">
        <title>Complete genome sequence of Catenulispora acidiphila type strain (ID 139908).</title>
        <authorList>
            <person name="Copeland A."/>
            <person name="Lapidus A."/>
            <person name="Glavina Del Rio T."/>
            <person name="Nolan M."/>
            <person name="Lucas S."/>
            <person name="Chen F."/>
            <person name="Tice H."/>
            <person name="Cheng J.F."/>
            <person name="Bruce D."/>
            <person name="Goodwin L."/>
            <person name="Pitluck S."/>
            <person name="Mikhailova N."/>
            <person name="Pati A."/>
            <person name="Ivanova N."/>
            <person name="Mavromatis K."/>
            <person name="Chen A."/>
            <person name="Palaniappan K."/>
            <person name="Chain P."/>
            <person name="Land M."/>
            <person name="Hauser L."/>
            <person name="Chang Y.J."/>
            <person name="Jeffries C.D."/>
            <person name="Chertkov O."/>
            <person name="Brettin T."/>
            <person name="Detter J.C."/>
            <person name="Han C."/>
            <person name="Ali Z."/>
            <person name="Tindall B.J."/>
            <person name="Goker M."/>
            <person name="Bristow J."/>
            <person name="Eisen J.A."/>
            <person name="Markowitz V."/>
            <person name="Hugenholtz P."/>
            <person name="Kyrpides N.C."/>
            <person name="Klenk H.P."/>
        </authorList>
    </citation>
    <scope>NUCLEOTIDE SEQUENCE [LARGE SCALE GENOMIC DNA]</scope>
    <source>
        <strain evidence="2">DSM 44928 / JCM 14897 / NBRC 102108 / NRRL B-24433 / ID139908</strain>
    </source>
</reference>
<dbReference type="EMBL" id="CP001700">
    <property type="protein sequence ID" value="ACU71833.1"/>
    <property type="molecule type" value="Genomic_DNA"/>
</dbReference>
<accession>C7Q2U1</accession>
<gene>
    <name evidence="1" type="ordered locus">Caci_2924</name>
</gene>
<keyword evidence="2" id="KW-1185">Reference proteome</keyword>
<dbReference type="RefSeq" id="WP_012787126.1">
    <property type="nucleotide sequence ID" value="NC_013131.1"/>
</dbReference>
<dbReference type="InParanoid" id="C7Q2U1"/>
<dbReference type="Proteomes" id="UP000000851">
    <property type="component" value="Chromosome"/>
</dbReference>
<evidence type="ECO:0008006" key="3">
    <source>
        <dbReference type="Google" id="ProtNLM"/>
    </source>
</evidence>
<dbReference type="SUPFAM" id="SSF101386">
    <property type="entry name" value="all-alpha NTP pyrophosphatases"/>
    <property type="match status" value="1"/>
</dbReference>
<protein>
    <recommendedName>
        <fullName evidence="3">NTP pyrophosphohydrolase MazG putative catalytic core domain-containing protein</fullName>
    </recommendedName>
</protein>
<organism evidence="1 2">
    <name type="scientific">Catenulispora acidiphila (strain DSM 44928 / JCM 14897 / NBRC 102108 / NRRL B-24433 / ID139908)</name>
    <dbReference type="NCBI Taxonomy" id="479433"/>
    <lineage>
        <taxon>Bacteria</taxon>
        <taxon>Bacillati</taxon>
        <taxon>Actinomycetota</taxon>
        <taxon>Actinomycetes</taxon>
        <taxon>Catenulisporales</taxon>
        <taxon>Catenulisporaceae</taxon>
        <taxon>Catenulispora</taxon>
    </lineage>
</organism>
<dbReference type="Gene3D" id="1.10.287.1080">
    <property type="entry name" value="MazG-like"/>
    <property type="match status" value="1"/>
</dbReference>
<sequence>MTTTPDPKTVREIARKHIQSGRAEIDATIVQHFGPGLLGADEYWAWERAVEDERRKAVVTVAVSWPDEEPQEFECEVCTKPITGYPCILCEHEPDPWAAHRCDNCEGVDPGSCVANVGAVVAVAEKPQDERDLFADIADITAWLDSSNPSSKHEDAMRVMKLGEEVGEAIAAYIGLTGQNPRKGVTHTMDDLLKELADVAITALAAMQHFTQDEAETRAHMAAKVRQIISRSAIRTRAGAEAQLANLEGGER</sequence>
<dbReference type="HOGENOM" id="CLU_1101337_0_0_11"/>
<dbReference type="eggNOG" id="COG1694">
    <property type="taxonomic scope" value="Bacteria"/>
</dbReference>
<dbReference type="AlphaFoldDB" id="C7Q2U1"/>
<dbReference type="STRING" id="479433.Caci_2924"/>
<dbReference type="OrthoDB" id="21342at2"/>
<name>C7Q2U1_CATAD</name>